<dbReference type="InterPro" id="IPR036412">
    <property type="entry name" value="HAD-like_sf"/>
</dbReference>
<dbReference type="NCBIfam" id="TIGR01668">
    <property type="entry name" value="YqeG_hyp_ppase"/>
    <property type="match status" value="1"/>
</dbReference>
<dbReference type="SUPFAM" id="SSF56784">
    <property type="entry name" value="HAD-like"/>
    <property type="match status" value="1"/>
</dbReference>
<dbReference type="EMBL" id="DWWA01000018">
    <property type="protein sequence ID" value="HJC71739.1"/>
    <property type="molecule type" value="Genomic_DNA"/>
</dbReference>
<evidence type="ECO:0000313" key="2">
    <source>
        <dbReference type="Proteomes" id="UP000823918"/>
    </source>
</evidence>
<dbReference type="GO" id="GO:0008962">
    <property type="term" value="F:phosphatidylglycerophosphatase activity"/>
    <property type="evidence" value="ECO:0007669"/>
    <property type="project" value="InterPro"/>
</dbReference>
<organism evidence="1 2">
    <name type="scientific">Candidatus Ruthenibacterium merdavium</name>
    <dbReference type="NCBI Taxonomy" id="2838752"/>
    <lineage>
        <taxon>Bacteria</taxon>
        <taxon>Bacillati</taxon>
        <taxon>Bacillota</taxon>
        <taxon>Clostridia</taxon>
        <taxon>Eubacteriales</taxon>
        <taxon>Oscillospiraceae</taxon>
        <taxon>Ruthenibacterium</taxon>
    </lineage>
</organism>
<dbReference type="Gene3D" id="3.40.50.1000">
    <property type="entry name" value="HAD superfamily/HAD-like"/>
    <property type="match status" value="1"/>
</dbReference>
<protein>
    <submittedName>
        <fullName evidence="1">YqeG family HAD IIIA-type phosphatase</fullName>
    </submittedName>
</protein>
<dbReference type="AlphaFoldDB" id="A0A9D2TIY3"/>
<evidence type="ECO:0000313" key="1">
    <source>
        <dbReference type="EMBL" id="HJC71739.1"/>
    </source>
</evidence>
<sequence length="168" mass="18709">MPLFQPTAIFRGVEHITPEYLKENGITALILDVDNTLTGHGSQVLPEKVAEWIKTMKQAGIGLVIASNNFEKRVAPFAQRIGLRHCAFCCKPSPFGIARARKHIGVSKESVALVGDQIFTDALGANLYGITMLLVEPMYRNETWSLRLKRVLEAPILKKYYEKGGKLL</sequence>
<dbReference type="InterPro" id="IPR010021">
    <property type="entry name" value="PGPP1/Gep4"/>
</dbReference>
<name>A0A9D2TIY3_9FIRM</name>
<dbReference type="Pfam" id="PF00702">
    <property type="entry name" value="Hydrolase"/>
    <property type="match status" value="1"/>
</dbReference>
<proteinExistence type="predicted"/>
<reference evidence="1" key="1">
    <citation type="journal article" date="2021" name="PeerJ">
        <title>Extensive microbial diversity within the chicken gut microbiome revealed by metagenomics and culture.</title>
        <authorList>
            <person name="Gilroy R."/>
            <person name="Ravi A."/>
            <person name="Getino M."/>
            <person name="Pursley I."/>
            <person name="Horton D.L."/>
            <person name="Alikhan N.F."/>
            <person name="Baker D."/>
            <person name="Gharbi K."/>
            <person name="Hall N."/>
            <person name="Watson M."/>
            <person name="Adriaenssens E.M."/>
            <person name="Foster-Nyarko E."/>
            <person name="Jarju S."/>
            <person name="Secka A."/>
            <person name="Antonio M."/>
            <person name="Oren A."/>
            <person name="Chaudhuri R.R."/>
            <person name="La Ragione R."/>
            <person name="Hildebrand F."/>
            <person name="Pallen M.J."/>
        </authorList>
    </citation>
    <scope>NUCLEOTIDE SEQUENCE</scope>
    <source>
        <strain evidence="1">5933</strain>
    </source>
</reference>
<accession>A0A9D2TIY3</accession>
<comment type="caution">
    <text evidence="1">The sequence shown here is derived from an EMBL/GenBank/DDBJ whole genome shotgun (WGS) entry which is preliminary data.</text>
</comment>
<reference evidence="1" key="2">
    <citation type="submission" date="2021-04" db="EMBL/GenBank/DDBJ databases">
        <authorList>
            <person name="Gilroy R."/>
        </authorList>
    </citation>
    <scope>NUCLEOTIDE SEQUENCE</scope>
    <source>
        <strain evidence="1">5933</strain>
    </source>
</reference>
<dbReference type="InterPro" id="IPR023214">
    <property type="entry name" value="HAD_sf"/>
</dbReference>
<dbReference type="InterPro" id="IPR006549">
    <property type="entry name" value="HAD-SF_hydro_IIIA"/>
</dbReference>
<dbReference type="Proteomes" id="UP000823918">
    <property type="component" value="Unassembled WGS sequence"/>
</dbReference>
<gene>
    <name evidence="1" type="ORF">H9698_02955</name>
</gene>
<dbReference type="NCBIfam" id="TIGR01662">
    <property type="entry name" value="HAD-SF-IIIA"/>
    <property type="match status" value="1"/>
</dbReference>